<dbReference type="PROSITE" id="PS51318">
    <property type="entry name" value="TAT"/>
    <property type="match status" value="1"/>
</dbReference>
<dbReference type="GO" id="GO:0000209">
    <property type="term" value="P:protein polyubiquitination"/>
    <property type="evidence" value="ECO:0007669"/>
    <property type="project" value="TreeGrafter"/>
</dbReference>
<dbReference type="InterPro" id="IPR019546">
    <property type="entry name" value="TAT_signal_bac_arc"/>
</dbReference>
<dbReference type="GO" id="GO:0008270">
    <property type="term" value="F:zinc ion binding"/>
    <property type="evidence" value="ECO:0007669"/>
    <property type="project" value="UniProtKB-KW"/>
</dbReference>
<dbReference type="Proteomes" id="UP000199306">
    <property type="component" value="Unassembled WGS sequence"/>
</dbReference>
<dbReference type="NCBIfam" id="TIGR01409">
    <property type="entry name" value="TAT_signal_seq"/>
    <property type="match status" value="1"/>
</dbReference>
<dbReference type="PANTHER" id="PTHR24104:SF25">
    <property type="entry name" value="PROTEIN LIN-41"/>
    <property type="match status" value="1"/>
</dbReference>
<dbReference type="GO" id="GO:0061630">
    <property type="term" value="F:ubiquitin protein ligase activity"/>
    <property type="evidence" value="ECO:0007669"/>
    <property type="project" value="TreeGrafter"/>
</dbReference>
<dbReference type="InterPro" id="IPR050952">
    <property type="entry name" value="TRIM-NHL_E3_ligases"/>
</dbReference>
<evidence type="ECO:0000313" key="2">
    <source>
        <dbReference type="Proteomes" id="UP000199306"/>
    </source>
</evidence>
<proteinExistence type="predicted"/>
<dbReference type="Gene3D" id="2.120.10.30">
    <property type="entry name" value="TolB, C-terminal domain"/>
    <property type="match status" value="1"/>
</dbReference>
<dbReference type="GO" id="GO:0043161">
    <property type="term" value="P:proteasome-mediated ubiquitin-dependent protein catabolic process"/>
    <property type="evidence" value="ECO:0007669"/>
    <property type="project" value="TreeGrafter"/>
</dbReference>
<gene>
    <name evidence="1" type="ORF">SAMN04515674_12256</name>
</gene>
<evidence type="ECO:0000313" key="1">
    <source>
        <dbReference type="EMBL" id="SFQ48911.1"/>
    </source>
</evidence>
<dbReference type="InterPro" id="IPR006311">
    <property type="entry name" value="TAT_signal"/>
</dbReference>
<dbReference type="Pfam" id="PF10518">
    <property type="entry name" value="TAT_signal"/>
    <property type="match status" value="1"/>
</dbReference>
<dbReference type="AlphaFoldDB" id="A0A1I5YXC7"/>
<dbReference type="OrthoDB" id="9799230at2"/>
<organism evidence="1 2">
    <name type="scientific">Pseudarcicella hirudinis</name>
    <dbReference type="NCBI Taxonomy" id="1079859"/>
    <lineage>
        <taxon>Bacteria</taxon>
        <taxon>Pseudomonadati</taxon>
        <taxon>Bacteroidota</taxon>
        <taxon>Cytophagia</taxon>
        <taxon>Cytophagales</taxon>
        <taxon>Flectobacillaceae</taxon>
        <taxon>Pseudarcicella</taxon>
    </lineage>
</organism>
<reference evidence="1 2" key="1">
    <citation type="submission" date="2016-10" db="EMBL/GenBank/DDBJ databases">
        <authorList>
            <person name="de Groot N.N."/>
        </authorList>
    </citation>
    <scope>NUCLEOTIDE SEQUENCE [LARGE SCALE GENOMIC DNA]</scope>
    <source>
        <strain evidence="2">E92,LMG 26720,CCM 7988</strain>
    </source>
</reference>
<sequence>MNEHLNRRNFLKTSGAAAGVSLLSNSVSGKIIAPKAGEVIVGHNSHKYKVVPNWGILDAGKNPVNDCHEMVEDAKGRLFLLTNETKNNVLIYDKSGKLLDSWGTTYPGAHGLTLVNEGGEQFLLICDNNRHQVIKTDLKGKEIFKIEYPKETGVYESPNRFVPTETAVNPANGDIYVADGYGSQYITQYDSKGKYIRHFGGYSEAYADDKFDCCHGVLVDTRDKKNPTLLVTDRRHNCLKRFTLDGKFLAVYHLPGSYICRPVLHGDYIYGAVFRSTDDSWNWSGYIQVLDKDMKVVSTPGGSEPIYKDGKLQRQYKEDPNKVFMHPHDVYVDSDENVYVPQWASKKTYPVKLERIA</sequence>
<dbReference type="PANTHER" id="PTHR24104">
    <property type="entry name" value="E3 UBIQUITIN-PROTEIN LIGASE NHLRC1-RELATED"/>
    <property type="match status" value="1"/>
</dbReference>
<accession>A0A1I5YXC7</accession>
<name>A0A1I5YXC7_9BACT</name>
<keyword evidence="2" id="KW-1185">Reference proteome</keyword>
<protein>
    <submittedName>
        <fullName evidence="1">Tat (Twin-arginine translocation) pathway signal sequence</fullName>
    </submittedName>
</protein>
<dbReference type="STRING" id="1079859.SAMN04515674_12256"/>
<dbReference type="EMBL" id="FOXH01000022">
    <property type="protein sequence ID" value="SFQ48911.1"/>
    <property type="molecule type" value="Genomic_DNA"/>
</dbReference>
<dbReference type="InterPro" id="IPR011042">
    <property type="entry name" value="6-blade_b-propeller_TolB-like"/>
</dbReference>
<dbReference type="RefSeq" id="WP_092019755.1">
    <property type="nucleotide sequence ID" value="NZ_FOXH01000022.1"/>
</dbReference>
<dbReference type="SUPFAM" id="SSF63829">
    <property type="entry name" value="Calcium-dependent phosphotriesterase"/>
    <property type="match status" value="1"/>
</dbReference>